<evidence type="ECO:0000256" key="2">
    <source>
        <dbReference type="SAM" id="SignalP"/>
    </source>
</evidence>
<gene>
    <name evidence="4" type="ORF">CURHAP_LOCUS51889</name>
</gene>
<dbReference type="EMBL" id="CAEKDK010000008">
    <property type="protein sequence ID" value="CAB4291543.1"/>
    <property type="molecule type" value="Genomic_DNA"/>
</dbReference>
<dbReference type="PANTHER" id="PTHR48036">
    <property type="entry name" value="SPLICING FACTOR (PAD-1), PUTATIVE (AFU_ORTHOLOGUE AFUA_1G15810)-RELATED"/>
    <property type="match status" value="1"/>
</dbReference>
<dbReference type="InterPro" id="IPR012677">
    <property type="entry name" value="Nucleotide-bd_a/b_plait_sf"/>
</dbReference>
<evidence type="ECO:0000313" key="5">
    <source>
        <dbReference type="Proteomes" id="UP000507222"/>
    </source>
</evidence>
<proteinExistence type="predicted"/>
<dbReference type="CDD" id="cd12283">
    <property type="entry name" value="RRM1_RBM39_like"/>
    <property type="match status" value="1"/>
</dbReference>
<dbReference type="Pfam" id="PF00076">
    <property type="entry name" value="RRM_1"/>
    <property type="match status" value="2"/>
</dbReference>
<dbReference type="PROSITE" id="PS50102">
    <property type="entry name" value="RRM"/>
    <property type="match status" value="2"/>
</dbReference>
<dbReference type="Proteomes" id="UP000507222">
    <property type="component" value="Unassembled WGS sequence"/>
</dbReference>
<feature type="signal peptide" evidence="2">
    <location>
        <begin position="1"/>
        <end position="22"/>
    </location>
</feature>
<dbReference type="AlphaFoldDB" id="A0A6J5VT39"/>
<dbReference type="GO" id="GO:0003723">
    <property type="term" value="F:RNA binding"/>
    <property type="evidence" value="ECO:0007669"/>
    <property type="project" value="UniProtKB-UniRule"/>
</dbReference>
<dbReference type="SUPFAM" id="SSF54928">
    <property type="entry name" value="RNA-binding domain, RBD"/>
    <property type="match status" value="1"/>
</dbReference>
<dbReference type="InterPro" id="IPR000504">
    <property type="entry name" value="RRM_dom"/>
</dbReference>
<name>A0A6J5VT39_PRUAR</name>
<evidence type="ECO:0000256" key="1">
    <source>
        <dbReference type="PROSITE-ProRule" id="PRU00176"/>
    </source>
</evidence>
<keyword evidence="2" id="KW-0732">Signal</keyword>
<dbReference type="InterPro" id="IPR006509">
    <property type="entry name" value="RBM39_SF"/>
</dbReference>
<organism evidence="4 5">
    <name type="scientific">Prunus armeniaca</name>
    <name type="common">Apricot</name>
    <name type="synonym">Armeniaca vulgaris</name>
    <dbReference type="NCBI Taxonomy" id="36596"/>
    <lineage>
        <taxon>Eukaryota</taxon>
        <taxon>Viridiplantae</taxon>
        <taxon>Streptophyta</taxon>
        <taxon>Embryophyta</taxon>
        <taxon>Tracheophyta</taxon>
        <taxon>Spermatophyta</taxon>
        <taxon>Magnoliopsida</taxon>
        <taxon>eudicotyledons</taxon>
        <taxon>Gunneridae</taxon>
        <taxon>Pentapetalae</taxon>
        <taxon>rosids</taxon>
        <taxon>fabids</taxon>
        <taxon>Rosales</taxon>
        <taxon>Rosaceae</taxon>
        <taxon>Amygdaloideae</taxon>
        <taxon>Amygdaleae</taxon>
        <taxon>Prunus</taxon>
    </lineage>
</organism>
<dbReference type="Gene3D" id="3.30.70.330">
    <property type="match status" value="2"/>
</dbReference>
<feature type="chain" id="PRO_5027029668" description="RRM domain-containing protein" evidence="2">
    <location>
        <begin position="23"/>
        <end position="216"/>
    </location>
</feature>
<evidence type="ECO:0000259" key="3">
    <source>
        <dbReference type="PROSITE" id="PS50102"/>
    </source>
</evidence>
<dbReference type="GO" id="GO:0006397">
    <property type="term" value="P:mRNA processing"/>
    <property type="evidence" value="ECO:0007669"/>
    <property type="project" value="InterPro"/>
</dbReference>
<feature type="domain" description="RRM" evidence="3">
    <location>
        <begin position="37"/>
        <end position="130"/>
    </location>
</feature>
<reference evidence="4 5" key="1">
    <citation type="submission" date="2020-05" db="EMBL/GenBank/DDBJ databases">
        <authorList>
            <person name="Campoy J."/>
            <person name="Schneeberger K."/>
            <person name="Spophaly S."/>
        </authorList>
    </citation>
    <scope>NUCLEOTIDE SEQUENCE [LARGE SCALE GENOMIC DNA]</scope>
    <source>
        <strain evidence="4">PruArmRojPasFocal</strain>
    </source>
</reference>
<dbReference type="InterPro" id="IPR035979">
    <property type="entry name" value="RBD_domain_sf"/>
</dbReference>
<dbReference type="GO" id="GO:0005634">
    <property type="term" value="C:nucleus"/>
    <property type="evidence" value="ECO:0007669"/>
    <property type="project" value="InterPro"/>
</dbReference>
<protein>
    <recommendedName>
        <fullName evidence="3">RRM domain-containing protein</fullName>
    </recommendedName>
</protein>
<feature type="domain" description="RRM" evidence="3">
    <location>
        <begin position="156"/>
        <end position="216"/>
    </location>
</feature>
<evidence type="ECO:0000313" key="4">
    <source>
        <dbReference type="EMBL" id="CAB4291543.1"/>
    </source>
</evidence>
<dbReference type="SMART" id="SM00360">
    <property type="entry name" value="RRM"/>
    <property type="match status" value="2"/>
</dbReference>
<accession>A0A6J5VT39</accession>
<sequence>MLGIPNLAACLATMTVLQLSSLECLLMKSIWVGIKRGTLLATGLRAYAADPDLQQEWMMICLKADERDVYEFFSRAGKVPDVRLIMDCNSRRSKGVGYIEFYDAMSVSMAIAHSGQPLLGQPVMVKPSEAEKNLVESTSVVSGPGGMIGPYSGGARRLYVGNLHTNIKEDDLRQVFGAFGPVELVQLPVDETNCKGFGFVQVCLATTFNLRSLDIE</sequence>
<keyword evidence="1" id="KW-0694">RNA-binding</keyword>